<dbReference type="InterPro" id="IPR023845">
    <property type="entry name" value="DUF3817_TM"/>
</dbReference>
<comment type="caution">
    <text evidence="8">The sequence shown here is derived from an EMBL/GenBank/DDBJ whole genome shotgun (WGS) entry which is preliminary data.</text>
</comment>
<evidence type="ECO:0000256" key="6">
    <source>
        <dbReference type="SAM" id="Phobius"/>
    </source>
</evidence>
<evidence type="ECO:0000256" key="5">
    <source>
        <dbReference type="ARBA" id="ARBA00023136"/>
    </source>
</evidence>
<keyword evidence="4 6" id="KW-1133">Transmembrane helix</keyword>
<dbReference type="NCBIfam" id="TIGR03954">
    <property type="entry name" value="integ_memb_HG"/>
    <property type="match status" value="1"/>
</dbReference>
<dbReference type="Proteomes" id="UP001207742">
    <property type="component" value="Unassembled WGS sequence"/>
</dbReference>
<keyword evidence="3 6" id="KW-0812">Transmembrane</keyword>
<keyword evidence="9" id="KW-1185">Reference proteome</keyword>
<dbReference type="PANTHER" id="PTHR40077">
    <property type="entry name" value="MEMBRANE PROTEIN-RELATED"/>
    <property type="match status" value="1"/>
</dbReference>
<comment type="subcellular location">
    <subcellularLocation>
        <location evidence="1">Cell membrane</location>
        <topology evidence="1">Multi-pass membrane protein</topology>
    </subcellularLocation>
</comment>
<feature type="transmembrane region" description="Helical" evidence="6">
    <location>
        <begin position="15"/>
        <end position="34"/>
    </location>
</feature>
<evidence type="ECO:0000256" key="1">
    <source>
        <dbReference type="ARBA" id="ARBA00004651"/>
    </source>
</evidence>
<sequence>MITDLFTNATGRLRLVAFLEGLSFLLLLGIAMPLKYMADMPQPVKMIGMAHGVLFILYFILVINKKIDDQWSLGKMFLAILAGVVPFGTFYVDAKWLKPAKS</sequence>
<gene>
    <name evidence="8" type="ORF">OL497_00945</name>
</gene>
<evidence type="ECO:0000256" key="4">
    <source>
        <dbReference type="ARBA" id="ARBA00022989"/>
    </source>
</evidence>
<evidence type="ECO:0000256" key="3">
    <source>
        <dbReference type="ARBA" id="ARBA00022692"/>
    </source>
</evidence>
<evidence type="ECO:0000313" key="9">
    <source>
        <dbReference type="Proteomes" id="UP001207742"/>
    </source>
</evidence>
<evidence type="ECO:0000256" key="2">
    <source>
        <dbReference type="ARBA" id="ARBA00022475"/>
    </source>
</evidence>
<dbReference type="RefSeq" id="WP_264726832.1">
    <property type="nucleotide sequence ID" value="NZ_JAPDNR010000001.1"/>
</dbReference>
<keyword evidence="2" id="KW-1003">Cell membrane</keyword>
<feature type="domain" description="DUF3817" evidence="7">
    <location>
        <begin position="12"/>
        <end position="96"/>
    </location>
</feature>
<evidence type="ECO:0000313" key="8">
    <source>
        <dbReference type="EMBL" id="MCW3482447.1"/>
    </source>
</evidence>
<reference evidence="8 9" key="1">
    <citation type="submission" date="2022-10" db="EMBL/GenBank/DDBJ databases">
        <title>Chitinophaga nivalis PC15 sp. nov., isolated from Pyeongchang county, South Korea.</title>
        <authorList>
            <person name="Trinh H.N."/>
        </authorList>
    </citation>
    <scope>NUCLEOTIDE SEQUENCE [LARGE SCALE GENOMIC DNA]</scope>
    <source>
        <strain evidence="8 9">PC14</strain>
    </source>
</reference>
<proteinExistence type="predicted"/>
<name>A0ABT3IER4_9BACT</name>
<protein>
    <submittedName>
        <fullName evidence="8">DUF3817 domain-containing protein</fullName>
    </submittedName>
</protein>
<evidence type="ECO:0000259" key="7">
    <source>
        <dbReference type="Pfam" id="PF12823"/>
    </source>
</evidence>
<feature type="transmembrane region" description="Helical" evidence="6">
    <location>
        <begin position="46"/>
        <end position="64"/>
    </location>
</feature>
<feature type="transmembrane region" description="Helical" evidence="6">
    <location>
        <begin position="76"/>
        <end position="94"/>
    </location>
</feature>
<dbReference type="PANTHER" id="PTHR40077:SF1">
    <property type="entry name" value="MEMBRANE PROTEIN"/>
    <property type="match status" value="1"/>
</dbReference>
<dbReference type="Pfam" id="PF12823">
    <property type="entry name" value="DUF3817"/>
    <property type="match status" value="1"/>
</dbReference>
<accession>A0ABT3IER4</accession>
<keyword evidence="5 6" id="KW-0472">Membrane</keyword>
<organism evidence="8 9">
    <name type="scientific">Chitinophaga nivalis</name>
    <dbReference type="NCBI Taxonomy" id="2991709"/>
    <lineage>
        <taxon>Bacteria</taxon>
        <taxon>Pseudomonadati</taxon>
        <taxon>Bacteroidota</taxon>
        <taxon>Chitinophagia</taxon>
        <taxon>Chitinophagales</taxon>
        <taxon>Chitinophagaceae</taxon>
        <taxon>Chitinophaga</taxon>
    </lineage>
</organism>
<dbReference type="EMBL" id="JAPDNS010000001">
    <property type="protein sequence ID" value="MCW3482447.1"/>
    <property type="molecule type" value="Genomic_DNA"/>
</dbReference>